<proteinExistence type="predicted"/>
<name>A0A0K3CGC1_RHOTO</name>
<gene>
    <name evidence="2" type="primary">FGENESH: predicted gene_3.553</name>
    <name evidence="2" type="ORF">BN2166_0021020</name>
</gene>
<accession>A0A0K3CGC1</accession>
<reference evidence="2 3" key="1">
    <citation type="submission" date="2015-07" db="EMBL/GenBank/DDBJ databases">
        <authorList>
            <person name="Cajimat M.N.B."/>
            <person name="Milazzo M.L."/>
            <person name="Fulhorst C.F."/>
        </authorList>
    </citation>
    <scope>NUCLEOTIDE SEQUENCE [LARGE SCALE GENOMIC DNA]</scope>
    <source>
        <strain evidence="2">Single colony</strain>
    </source>
</reference>
<keyword evidence="3" id="KW-1185">Reference proteome</keyword>
<feature type="chain" id="PRO_5005495401" evidence="1">
    <location>
        <begin position="19"/>
        <end position="163"/>
    </location>
</feature>
<dbReference type="AlphaFoldDB" id="A0A0K3CGC1"/>
<dbReference type="Proteomes" id="UP000199069">
    <property type="component" value="Unassembled WGS sequence"/>
</dbReference>
<evidence type="ECO:0000313" key="3">
    <source>
        <dbReference type="Proteomes" id="UP000199069"/>
    </source>
</evidence>
<organism evidence="2 3">
    <name type="scientific">Rhodotorula toruloides</name>
    <name type="common">Yeast</name>
    <name type="synonym">Rhodosporidium toruloides</name>
    <dbReference type="NCBI Taxonomy" id="5286"/>
    <lineage>
        <taxon>Eukaryota</taxon>
        <taxon>Fungi</taxon>
        <taxon>Dikarya</taxon>
        <taxon>Basidiomycota</taxon>
        <taxon>Pucciniomycotina</taxon>
        <taxon>Microbotryomycetes</taxon>
        <taxon>Sporidiobolales</taxon>
        <taxon>Sporidiobolaceae</taxon>
        <taxon>Rhodotorula</taxon>
    </lineage>
</organism>
<evidence type="ECO:0000256" key="1">
    <source>
        <dbReference type="SAM" id="SignalP"/>
    </source>
</evidence>
<feature type="signal peptide" evidence="1">
    <location>
        <begin position="1"/>
        <end position="18"/>
    </location>
</feature>
<dbReference type="OMA" id="LCATMTG"/>
<sequence length="163" mass="16002">MRLLLVLALALCAAIARAQTAAPMPPLVYSYQGESAPSSLLQAISTAAAPYNSILANSASDTATGLVGAFPTTATVADTNSPVAATSSVIFKSGNPGEVLSSDTRAPYTKIGTVDTSMAKGTAGASATKSAGMRTFGAPGVEVFAALAAVAGGILTLCATMTG</sequence>
<dbReference type="EMBL" id="CWKI01000003">
    <property type="protein sequence ID" value="CTR06241.1"/>
    <property type="molecule type" value="Genomic_DNA"/>
</dbReference>
<protein>
    <submittedName>
        <fullName evidence="2">FGENESH: predicted gene_3.553 protein</fullName>
    </submittedName>
</protein>
<evidence type="ECO:0000313" key="2">
    <source>
        <dbReference type="EMBL" id="CTR06241.1"/>
    </source>
</evidence>
<keyword evidence="1" id="KW-0732">Signal</keyword>